<feature type="region of interest" description="Disordered" evidence="1">
    <location>
        <begin position="22"/>
        <end position="48"/>
    </location>
</feature>
<protein>
    <submittedName>
        <fullName evidence="2">Uncharacterized protein</fullName>
    </submittedName>
</protein>
<dbReference type="AlphaFoldDB" id="A0A2T7DZ49"/>
<proteinExistence type="predicted"/>
<dbReference type="EMBL" id="CM009752">
    <property type="protein sequence ID" value="PUZ60853.1"/>
    <property type="molecule type" value="Genomic_DNA"/>
</dbReference>
<dbReference type="Gramene" id="PUZ60853">
    <property type="protein sequence ID" value="PUZ60853"/>
    <property type="gene ID" value="GQ55_4G200700"/>
</dbReference>
<evidence type="ECO:0000256" key="1">
    <source>
        <dbReference type="SAM" id="MobiDB-lite"/>
    </source>
</evidence>
<dbReference type="PANTHER" id="PTHR35107">
    <property type="entry name" value="EXPRESSED PROTEIN"/>
    <property type="match status" value="1"/>
</dbReference>
<reference evidence="2 3" key="1">
    <citation type="submission" date="2018-04" db="EMBL/GenBank/DDBJ databases">
        <title>WGS assembly of Panicum hallii var. hallii HAL2.</title>
        <authorList>
            <person name="Lovell J."/>
            <person name="Jenkins J."/>
            <person name="Lowry D."/>
            <person name="Mamidi S."/>
            <person name="Sreedasyam A."/>
            <person name="Weng X."/>
            <person name="Barry K."/>
            <person name="Bonette J."/>
            <person name="Campitelli B."/>
            <person name="Daum C."/>
            <person name="Gordon S."/>
            <person name="Gould B."/>
            <person name="Lipzen A."/>
            <person name="MacQueen A."/>
            <person name="Palacio-Mejia J."/>
            <person name="Plott C."/>
            <person name="Shakirov E."/>
            <person name="Shu S."/>
            <person name="Yoshinaga Y."/>
            <person name="Zane M."/>
            <person name="Rokhsar D."/>
            <person name="Grimwood J."/>
            <person name="Schmutz J."/>
            <person name="Juenger T."/>
        </authorList>
    </citation>
    <scope>NUCLEOTIDE SEQUENCE [LARGE SCALE GENOMIC DNA]</scope>
    <source>
        <strain evidence="3">cv. HAL2</strain>
    </source>
</reference>
<sequence length="112" mass="12095">MASPAPSCSHCCLEAALLVDGAPRPSPPPPRHPSQRSPLPCRSAPRPPLRIRLRHPTAATIYLVWSLIASTCASGYDDVYSDDEDQLSDSESPKKAGYIIIHDAEEYGVGKN</sequence>
<gene>
    <name evidence="2" type="ORF">GQ55_4G200700</name>
</gene>
<name>A0A2T7DZ49_9POAL</name>
<accession>A0A2T7DZ49</accession>
<evidence type="ECO:0000313" key="3">
    <source>
        <dbReference type="Proteomes" id="UP000244336"/>
    </source>
</evidence>
<keyword evidence="3" id="KW-1185">Reference proteome</keyword>
<dbReference type="Proteomes" id="UP000244336">
    <property type="component" value="Chromosome 4"/>
</dbReference>
<organism evidence="2 3">
    <name type="scientific">Panicum hallii var. hallii</name>
    <dbReference type="NCBI Taxonomy" id="1504633"/>
    <lineage>
        <taxon>Eukaryota</taxon>
        <taxon>Viridiplantae</taxon>
        <taxon>Streptophyta</taxon>
        <taxon>Embryophyta</taxon>
        <taxon>Tracheophyta</taxon>
        <taxon>Spermatophyta</taxon>
        <taxon>Magnoliopsida</taxon>
        <taxon>Liliopsida</taxon>
        <taxon>Poales</taxon>
        <taxon>Poaceae</taxon>
        <taxon>PACMAD clade</taxon>
        <taxon>Panicoideae</taxon>
        <taxon>Panicodae</taxon>
        <taxon>Paniceae</taxon>
        <taxon>Panicinae</taxon>
        <taxon>Panicum</taxon>
        <taxon>Panicum sect. Panicum</taxon>
    </lineage>
</organism>
<evidence type="ECO:0000313" key="2">
    <source>
        <dbReference type="EMBL" id="PUZ60853.1"/>
    </source>
</evidence>
<dbReference type="PANTHER" id="PTHR35107:SF2">
    <property type="entry name" value="EXPRESSED PROTEIN"/>
    <property type="match status" value="1"/>
</dbReference>